<dbReference type="EMBL" id="KZ293704">
    <property type="protein sequence ID" value="PBK83679.1"/>
    <property type="molecule type" value="Genomic_DNA"/>
</dbReference>
<dbReference type="AlphaFoldDB" id="A0A2H3CKR0"/>
<dbReference type="SUPFAM" id="SSF56112">
    <property type="entry name" value="Protein kinase-like (PK-like)"/>
    <property type="match status" value="1"/>
</dbReference>
<dbReference type="InParanoid" id="A0A2H3CKR0"/>
<feature type="domain" description="Protein kinase" evidence="1">
    <location>
        <begin position="1"/>
        <end position="207"/>
    </location>
</feature>
<name>A0A2H3CKR0_ARMGA</name>
<evidence type="ECO:0000259" key="1">
    <source>
        <dbReference type="PROSITE" id="PS50011"/>
    </source>
</evidence>
<feature type="non-terminal residue" evidence="2">
    <location>
        <position position="1"/>
    </location>
</feature>
<dbReference type="Proteomes" id="UP000217790">
    <property type="component" value="Unassembled WGS sequence"/>
</dbReference>
<dbReference type="InterPro" id="IPR011009">
    <property type="entry name" value="Kinase-like_dom_sf"/>
</dbReference>
<reference evidence="3" key="1">
    <citation type="journal article" date="2017" name="Nat. Ecol. Evol.">
        <title>Genome expansion and lineage-specific genetic innovations in the forest pathogenic fungi Armillaria.</title>
        <authorList>
            <person name="Sipos G."/>
            <person name="Prasanna A.N."/>
            <person name="Walter M.C."/>
            <person name="O'Connor E."/>
            <person name="Balint B."/>
            <person name="Krizsan K."/>
            <person name="Kiss B."/>
            <person name="Hess J."/>
            <person name="Varga T."/>
            <person name="Slot J."/>
            <person name="Riley R."/>
            <person name="Boka B."/>
            <person name="Rigling D."/>
            <person name="Barry K."/>
            <person name="Lee J."/>
            <person name="Mihaltcheva S."/>
            <person name="LaButti K."/>
            <person name="Lipzen A."/>
            <person name="Waldron R."/>
            <person name="Moloney N.M."/>
            <person name="Sperisen C."/>
            <person name="Kredics L."/>
            <person name="Vagvoelgyi C."/>
            <person name="Patrignani A."/>
            <person name="Fitzpatrick D."/>
            <person name="Nagy I."/>
            <person name="Doyle S."/>
            <person name="Anderson J.B."/>
            <person name="Grigoriev I.V."/>
            <person name="Gueldener U."/>
            <person name="Muensterkoetter M."/>
            <person name="Nagy L.G."/>
        </authorList>
    </citation>
    <scope>NUCLEOTIDE SEQUENCE [LARGE SCALE GENOMIC DNA]</scope>
    <source>
        <strain evidence="3">Ar21-2</strain>
    </source>
</reference>
<dbReference type="STRING" id="47427.A0A2H3CKR0"/>
<evidence type="ECO:0000313" key="2">
    <source>
        <dbReference type="EMBL" id="PBK83679.1"/>
    </source>
</evidence>
<dbReference type="PROSITE" id="PS50011">
    <property type="entry name" value="PROTEIN_KINASE_DOM"/>
    <property type="match status" value="1"/>
</dbReference>
<proteinExistence type="predicted"/>
<protein>
    <recommendedName>
        <fullName evidence="1">Protein kinase domain-containing protein</fullName>
    </recommendedName>
</protein>
<gene>
    <name evidence="2" type="ORF">ARMGADRAFT_944551</name>
</gene>
<dbReference type="OrthoDB" id="5579860at2759"/>
<dbReference type="GO" id="GO:0004672">
    <property type="term" value="F:protein kinase activity"/>
    <property type="evidence" value="ECO:0007669"/>
    <property type="project" value="InterPro"/>
</dbReference>
<keyword evidence="3" id="KW-1185">Reference proteome</keyword>
<evidence type="ECO:0000313" key="3">
    <source>
        <dbReference type="Proteomes" id="UP000217790"/>
    </source>
</evidence>
<accession>A0A2H3CKR0</accession>
<organism evidence="2 3">
    <name type="scientific">Armillaria gallica</name>
    <name type="common">Bulbous honey fungus</name>
    <name type="synonym">Armillaria bulbosa</name>
    <dbReference type="NCBI Taxonomy" id="47427"/>
    <lineage>
        <taxon>Eukaryota</taxon>
        <taxon>Fungi</taxon>
        <taxon>Dikarya</taxon>
        <taxon>Basidiomycota</taxon>
        <taxon>Agaricomycotina</taxon>
        <taxon>Agaricomycetes</taxon>
        <taxon>Agaricomycetidae</taxon>
        <taxon>Agaricales</taxon>
        <taxon>Marasmiineae</taxon>
        <taxon>Physalacriaceae</taxon>
        <taxon>Armillaria</taxon>
    </lineage>
</organism>
<dbReference type="GO" id="GO:0005524">
    <property type="term" value="F:ATP binding"/>
    <property type="evidence" value="ECO:0007669"/>
    <property type="project" value="InterPro"/>
</dbReference>
<dbReference type="InterPro" id="IPR000719">
    <property type="entry name" value="Prot_kinase_dom"/>
</dbReference>
<dbReference type="Gene3D" id="1.10.510.10">
    <property type="entry name" value="Transferase(Phosphotransferase) domain 1"/>
    <property type="match status" value="1"/>
</dbReference>
<sequence>QHNTHILSLLKGQVTIPCVFAYGQLKNFQYMAMKILGLGIAEQWKKNRPGTGVMLTTLAGLEHIHLLWIVHCDTKPEKLLSALDDLTINIIDFDISKSFIYGFFKQVSIHKGMGQFTLTPLVVPSFYSYGVDLAPCNDLKSLAYIALFLLGGILPWTPHPHEESQLHSQDVIMKSSSSGKDLSLGFPVKFSDLLDYSCSLHFLSLEH</sequence>